<dbReference type="InterPro" id="IPR027417">
    <property type="entry name" value="P-loop_NTPase"/>
</dbReference>
<dbReference type="PROSITE" id="PS51421">
    <property type="entry name" value="RAS"/>
    <property type="match status" value="1"/>
</dbReference>
<name>A0A8J2WQG6_9CRUS</name>
<dbReference type="SMART" id="SM00175">
    <property type="entry name" value="RAB"/>
    <property type="match status" value="1"/>
</dbReference>
<protein>
    <recommendedName>
        <fullName evidence="2">small monomeric GTPase</fullName>
        <ecNumber evidence="2">3.6.5.2</ecNumber>
    </recommendedName>
</protein>
<keyword evidence="7" id="KW-1185">Reference proteome</keyword>
<dbReference type="EMBL" id="CAKKLH010000319">
    <property type="protein sequence ID" value="CAH0111895.1"/>
    <property type="molecule type" value="Genomic_DNA"/>
</dbReference>
<dbReference type="SMART" id="SM00173">
    <property type="entry name" value="RAS"/>
    <property type="match status" value="1"/>
</dbReference>
<dbReference type="AlphaFoldDB" id="A0A8J2WQG6"/>
<dbReference type="EC" id="3.6.5.2" evidence="2"/>
<dbReference type="Proteomes" id="UP000789390">
    <property type="component" value="Unassembled WGS sequence"/>
</dbReference>
<proteinExistence type="inferred from homology"/>
<keyword evidence="3" id="KW-0378">Hydrolase</keyword>
<sequence length="559" mass="62514">MSRSNCSNQVLAQSSDSQRKSIVLRTLQQILSTGNNSLLSVHESDAILPVGEAFNLFQSYGLLAFNINVAPLILVSTPNSRAIGNGSPATQPFTLPLFQMTTHPVLDQKLYTPEIKRPHMNIARGHQQLMEVMDRSVRLHLCRDIEALMIRFLSGFTVDGLSKPWWAFAAAWKKHVLPRIYGVPAAYLSDDYIFLLVRIEKRSIVGSINGSMLLEPDLLAKLPSPDVGKLDAVTKPWRSAVEFFIQFGTHVITDYSVGDALFQVIVYEASSLSLLSEKMLQLRAHVEQFNPVNATKLDWNNLLLTHSTPVHVGKLQLISGNRTLINWLESRLAVSTLPETIPSSIRLLGAPVLFNLFYRQMQPRAVLKNRYKHEAMINGEPVIFEILDTCPKSDKDLLAVDSIQWADGFLLVYSILDKASFDYIQRFRRHVLEIRNISNSKTDQHQQTAIPCVLVANKADMVHLRQVPTHEGEQLAKEMECYFAEVAAAEQVSSIADAFNELGREVHSVRRRSKPPMSSSSTHSTPSLFDRMLGSRSSASIGSIRAYARGKSDSALPKD</sequence>
<dbReference type="OrthoDB" id="10060229at2759"/>
<dbReference type="PROSITE" id="PS51419">
    <property type="entry name" value="RAB"/>
    <property type="match status" value="1"/>
</dbReference>
<feature type="compositionally biased region" description="Low complexity" evidence="5">
    <location>
        <begin position="515"/>
        <end position="527"/>
    </location>
</feature>
<evidence type="ECO:0000256" key="3">
    <source>
        <dbReference type="ARBA" id="ARBA00022801"/>
    </source>
</evidence>
<comment type="caution">
    <text evidence="6">The sequence shown here is derived from an EMBL/GenBank/DDBJ whole genome shotgun (WGS) entry which is preliminary data.</text>
</comment>
<evidence type="ECO:0000313" key="7">
    <source>
        <dbReference type="Proteomes" id="UP000789390"/>
    </source>
</evidence>
<evidence type="ECO:0000256" key="4">
    <source>
        <dbReference type="ARBA" id="ARBA00048098"/>
    </source>
</evidence>
<dbReference type="GO" id="GO:0005525">
    <property type="term" value="F:GTP binding"/>
    <property type="evidence" value="ECO:0007669"/>
    <property type="project" value="InterPro"/>
</dbReference>
<dbReference type="PANTHER" id="PTHR45704">
    <property type="entry name" value="RAS-LIKE FAMILY MEMBER 11"/>
    <property type="match status" value="1"/>
</dbReference>
<organism evidence="6 7">
    <name type="scientific">Daphnia galeata</name>
    <dbReference type="NCBI Taxonomy" id="27404"/>
    <lineage>
        <taxon>Eukaryota</taxon>
        <taxon>Metazoa</taxon>
        <taxon>Ecdysozoa</taxon>
        <taxon>Arthropoda</taxon>
        <taxon>Crustacea</taxon>
        <taxon>Branchiopoda</taxon>
        <taxon>Diplostraca</taxon>
        <taxon>Cladocera</taxon>
        <taxon>Anomopoda</taxon>
        <taxon>Daphniidae</taxon>
        <taxon>Daphnia</taxon>
    </lineage>
</organism>
<reference evidence="6" key="1">
    <citation type="submission" date="2021-11" db="EMBL/GenBank/DDBJ databases">
        <authorList>
            <person name="Schell T."/>
        </authorList>
    </citation>
    <scope>NUCLEOTIDE SEQUENCE</scope>
    <source>
        <strain evidence="6">M5</strain>
    </source>
</reference>
<dbReference type="SUPFAM" id="SSF52540">
    <property type="entry name" value="P-loop containing nucleoside triphosphate hydrolases"/>
    <property type="match status" value="1"/>
</dbReference>
<gene>
    <name evidence="6" type="ORF">DGAL_LOCUS15552</name>
</gene>
<comment type="catalytic activity">
    <reaction evidence="4">
        <text>GTP + H2O = GDP + phosphate + H(+)</text>
        <dbReference type="Rhea" id="RHEA:19669"/>
        <dbReference type="ChEBI" id="CHEBI:15377"/>
        <dbReference type="ChEBI" id="CHEBI:15378"/>
        <dbReference type="ChEBI" id="CHEBI:37565"/>
        <dbReference type="ChEBI" id="CHEBI:43474"/>
        <dbReference type="ChEBI" id="CHEBI:58189"/>
        <dbReference type="EC" id="3.6.5.2"/>
    </reaction>
</comment>
<evidence type="ECO:0000256" key="5">
    <source>
        <dbReference type="SAM" id="MobiDB-lite"/>
    </source>
</evidence>
<feature type="region of interest" description="Disordered" evidence="5">
    <location>
        <begin position="507"/>
        <end position="532"/>
    </location>
</feature>
<dbReference type="InterPro" id="IPR001806">
    <property type="entry name" value="Small_GTPase"/>
</dbReference>
<dbReference type="InterPro" id="IPR051065">
    <property type="entry name" value="Ras-related_GTPase"/>
</dbReference>
<dbReference type="GO" id="GO:0003925">
    <property type="term" value="F:G protein activity"/>
    <property type="evidence" value="ECO:0007669"/>
    <property type="project" value="UniProtKB-EC"/>
</dbReference>
<evidence type="ECO:0000313" key="6">
    <source>
        <dbReference type="EMBL" id="CAH0111895.1"/>
    </source>
</evidence>
<evidence type="ECO:0000256" key="2">
    <source>
        <dbReference type="ARBA" id="ARBA00011984"/>
    </source>
</evidence>
<accession>A0A8J2WQG6</accession>
<evidence type="ECO:0000256" key="1">
    <source>
        <dbReference type="ARBA" id="ARBA00008344"/>
    </source>
</evidence>
<dbReference type="Pfam" id="PF00071">
    <property type="entry name" value="Ras"/>
    <property type="match status" value="1"/>
</dbReference>
<dbReference type="Gene3D" id="3.40.50.300">
    <property type="entry name" value="P-loop containing nucleotide triphosphate hydrolases"/>
    <property type="match status" value="1"/>
</dbReference>
<comment type="similarity">
    <text evidence="1">Belongs to the small GTPase superfamily. Ras family.</text>
</comment>